<organism evidence="1 2">
    <name type="scientific">Linum tenue</name>
    <dbReference type="NCBI Taxonomy" id="586396"/>
    <lineage>
        <taxon>Eukaryota</taxon>
        <taxon>Viridiplantae</taxon>
        <taxon>Streptophyta</taxon>
        <taxon>Embryophyta</taxon>
        <taxon>Tracheophyta</taxon>
        <taxon>Spermatophyta</taxon>
        <taxon>Magnoliopsida</taxon>
        <taxon>eudicotyledons</taxon>
        <taxon>Gunneridae</taxon>
        <taxon>Pentapetalae</taxon>
        <taxon>rosids</taxon>
        <taxon>fabids</taxon>
        <taxon>Malpighiales</taxon>
        <taxon>Linaceae</taxon>
        <taxon>Linum</taxon>
    </lineage>
</organism>
<dbReference type="AlphaFoldDB" id="A0AAV0KQH0"/>
<evidence type="ECO:0000313" key="2">
    <source>
        <dbReference type="Proteomes" id="UP001154282"/>
    </source>
</evidence>
<comment type="caution">
    <text evidence="1">The sequence shown here is derived from an EMBL/GenBank/DDBJ whole genome shotgun (WGS) entry which is preliminary data.</text>
</comment>
<evidence type="ECO:0000313" key="1">
    <source>
        <dbReference type="EMBL" id="CAI0424542.1"/>
    </source>
</evidence>
<dbReference type="GO" id="GO:0006508">
    <property type="term" value="P:proteolysis"/>
    <property type="evidence" value="ECO:0007669"/>
    <property type="project" value="InterPro"/>
</dbReference>
<dbReference type="Gene3D" id="3.40.50.200">
    <property type="entry name" value="Peptidase S8/S53 domain"/>
    <property type="match status" value="1"/>
</dbReference>
<keyword evidence="2" id="KW-1185">Reference proteome</keyword>
<dbReference type="InterPro" id="IPR036852">
    <property type="entry name" value="Peptidase_S8/S53_dom_sf"/>
</dbReference>
<sequence>MAFGFYNISLHEDSIALATFKTVQRNVFIPTSAGIVGTLSRALHNGIPWVLTVVVDTIEHRLRERLKF</sequence>
<name>A0AAV0KQH0_9ROSI</name>
<accession>A0AAV0KQH0</accession>
<reference evidence="1" key="1">
    <citation type="submission" date="2022-08" db="EMBL/GenBank/DDBJ databases">
        <authorList>
            <person name="Gutierrez-Valencia J."/>
        </authorList>
    </citation>
    <scope>NUCLEOTIDE SEQUENCE</scope>
</reference>
<dbReference type="GO" id="GO:0004252">
    <property type="term" value="F:serine-type endopeptidase activity"/>
    <property type="evidence" value="ECO:0007669"/>
    <property type="project" value="InterPro"/>
</dbReference>
<dbReference type="Proteomes" id="UP001154282">
    <property type="component" value="Unassembled WGS sequence"/>
</dbReference>
<proteinExistence type="predicted"/>
<gene>
    <name evidence="1" type="ORF">LITE_LOCUS20005</name>
</gene>
<dbReference type="EMBL" id="CAMGYJ010000005">
    <property type="protein sequence ID" value="CAI0424542.1"/>
    <property type="molecule type" value="Genomic_DNA"/>
</dbReference>
<protein>
    <submittedName>
        <fullName evidence="1">Uncharacterized protein</fullName>
    </submittedName>
</protein>